<gene>
    <name evidence="2" type="ORF">DJ69_05080</name>
</gene>
<dbReference type="Proteomes" id="UP000222824">
    <property type="component" value="Unassembled WGS sequence"/>
</dbReference>
<sequence length="66" mass="6451">MLIPGVTLGALLAVATLAAIRSTGRVLREWSLAIAVCAVVAGCVLSAVVVAHIAAGAAARWGGAGR</sequence>
<feature type="transmembrane region" description="Helical" evidence="1">
    <location>
        <begin position="32"/>
        <end position="59"/>
    </location>
</feature>
<reference evidence="2 3" key="1">
    <citation type="journal article" date="2014" name="Front. Microbiol.">
        <title>Population and genomic analysis of the genus Halorubrum.</title>
        <authorList>
            <person name="Fullmer M.S."/>
            <person name="Soucy S.M."/>
            <person name="Swithers K.S."/>
            <person name="Makkay A.M."/>
            <person name="Wheeler R."/>
            <person name="Ventosa A."/>
            <person name="Gogarten J.P."/>
            <person name="Papke R.T."/>
        </authorList>
    </citation>
    <scope>NUCLEOTIDE SEQUENCE [LARGE SCALE GENOMIC DNA]</scope>
    <source>
        <strain evidence="2 3">C49</strain>
    </source>
</reference>
<evidence type="ECO:0000256" key="1">
    <source>
        <dbReference type="SAM" id="Phobius"/>
    </source>
</evidence>
<accession>A0A2G1WKY2</accession>
<dbReference type="AlphaFoldDB" id="A0A2G1WKY2"/>
<keyword evidence="1" id="KW-0812">Transmembrane</keyword>
<proteinExistence type="predicted"/>
<evidence type="ECO:0000313" key="2">
    <source>
        <dbReference type="EMBL" id="PHQ39613.1"/>
    </source>
</evidence>
<comment type="caution">
    <text evidence="2">The sequence shown here is derived from an EMBL/GenBank/DDBJ whole genome shotgun (WGS) entry which is preliminary data.</text>
</comment>
<dbReference type="EMBL" id="NHOA01000033">
    <property type="protein sequence ID" value="PHQ39613.1"/>
    <property type="molecule type" value="Genomic_DNA"/>
</dbReference>
<keyword evidence="3" id="KW-1185">Reference proteome</keyword>
<organism evidence="2 3">
    <name type="scientific">Halorubrum persicum</name>
    <dbReference type="NCBI Taxonomy" id="1383844"/>
    <lineage>
        <taxon>Archaea</taxon>
        <taxon>Methanobacteriati</taxon>
        <taxon>Methanobacteriota</taxon>
        <taxon>Stenosarchaea group</taxon>
        <taxon>Halobacteria</taxon>
        <taxon>Halobacteriales</taxon>
        <taxon>Haloferacaceae</taxon>
        <taxon>Halorubrum</taxon>
    </lineage>
</organism>
<protein>
    <submittedName>
        <fullName evidence="2">Uncharacterized protein</fullName>
    </submittedName>
</protein>
<name>A0A2G1WKY2_9EURY</name>
<keyword evidence="1" id="KW-0472">Membrane</keyword>
<keyword evidence="1" id="KW-1133">Transmembrane helix</keyword>
<evidence type="ECO:0000313" key="3">
    <source>
        <dbReference type="Proteomes" id="UP000222824"/>
    </source>
</evidence>